<dbReference type="RefSeq" id="WP_116710524.1">
    <property type="nucleotide sequence ID" value="NZ_QEKW01000016.1"/>
</dbReference>
<dbReference type="Pfam" id="PF10604">
    <property type="entry name" value="Polyketide_cyc2"/>
    <property type="match status" value="1"/>
</dbReference>
<evidence type="ECO:0000313" key="1">
    <source>
        <dbReference type="EMBL" id="PVZ04992.1"/>
    </source>
</evidence>
<protein>
    <submittedName>
        <fullName evidence="1">Polyketide cyclase/dehydrase/lipid transport protein</fullName>
    </submittedName>
</protein>
<organism evidence="1 2">
    <name type="scientific">Actinomycetospora cinnamomea</name>
    <dbReference type="NCBI Taxonomy" id="663609"/>
    <lineage>
        <taxon>Bacteria</taxon>
        <taxon>Bacillati</taxon>
        <taxon>Actinomycetota</taxon>
        <taxon>Actinomycetes</taxon>
        <taxon>Pseudonocardiales</taxon>
        <taxon>Pseudonocardiaceae</taxon>
        <taxon>Actinomycetospora</taxon>
    </lineage>
</organism>
<accession>A0A2U1EYK8</accession>
<keyword evidence="2" id="KW-1185">Reference proteome</keyword>
<name>A0A2U1EYK8_9PSEU</name>
<dbReference type="Proteomes" id="UP000245639">
    <property type="component" value="Unassembled WGS sequence"/>
</dbReference>
<dbReference type="InterPro" id="IPR022272">
    <property type="entry name" value="Lipocalin_CS"/>
</dbReference>
<gene>
    <name evidence="1" type="ORF">C8D89_11698</name>
</gene>
<comment type="caution">
    <text evidence="1">The sequence shown here is derived from an EMBL/GenBank/DDBJ whole genome shotgun (WGS) entry which is preliminary data.</text>
</comment>
<dbReference type="Gene3D" id="3.30.530.20">
    <property type="match status" value="1"/>
</dbReference>
<dbReference type="InterPro" id="IPR023393">
    <property type="entry name" value="START-like_dom_sf"/>
</dbReference>
<dbReference type="PROSITE" id="PS00213">
    <property type="entry name" value="LIPOCALIN"/>
    <property type="match status" value="1"/>
</dbReference>
<evidence type="ECO:0000313" key="2">
    <source>
        <dbReference type="Proteomes" id="UP000245639"/>
    </source>
</evidence>
<proteinExistence type="predicted"/>
<dbReference type="AlphaFoldDB" id="A0A2U1EYK8"/>
<dbReference type="SUPFAM" id="SSF55961">
    <property type="entry name" value="Bet v1-like"/>
    <property type="match status" value="1"/>
</dbReference>
<sequence length="143" mass="15985">MVTVVNRLDVDAAPETVFDHVADLRTEAVWNPACRRVDLLGREPLGVGSRFRGTWHGMGTADAEILAFDRPWYWRTRLRFRGVDVDIVGEVTDRERGCHLTLTLELGARGVARPLLPPAGVVLRAAGRRNMRRLAEMLTMPGV</sequence>
<dbReference type="EMBL" id="QEKW01000016">
    <property type="protein sequence ID" value="PVZ04992.1"/>
    <property type="molecule type" value="Genomic_DNA"/>
</dbReference>
<dbReference type="InterPro" id="IPR019587">
    <property type="entry name" value="Polyketide_cyclase/dehydratase"/>
</dbReference>
<dbReference type="OrthoDB" id="5951835at2"/>
<reference evidence="1 2" key="1">
    <citation type="submission" date="2018-04" db="EMBL/GenBank/DDBJ databases">
        <title>Genomic Encyclopedia of Type Strains, Phase IV (KMG-IV): sequencing the most valuable type-strain genomes for metagenomic binning, comparative biology and taxonomic classification.</title>
        <authorList>
            <person name="Goeker M."/>
        </authorList>
    </citation>
    <scope>NUCLEOTIDE SEQUENCE [LARGE SCALE GENOMIC DNA]</scope>
    <source>
        <strain evidence="1 2">DSM 45771</strain>
    </source>
</reference>